<proteinExistence type="predicted"/>
<organism evidence="3 4">
    <name type="scientific">Linum trigynum</name>
    <dbReference type="NCBI Taxonomy" id="586398"/>
    <lineage>
        <taxon>Eukaryota</taxon>
        <taxon>Viridiplantae</taxon>
        <taxon>Streptophyta</taxon>
        <taxon>Embryophyta</taxon>
        <taxon>Tracheophyta</taxon>
        <taxon>Spermatophyta</taxon>
        <taxon>Magnoliopsida</taxon>
        <taxon>eudicotyledons</taxon>
        <taxon>Gunneridae</taxon>
        <taxon>Pentapetalae</taxon>
        <taxon>rosids</taxon>
        <taxon>fabids</taxon>
        <taxon>Malpighiales</taxon>
        <taxon>Linaceae</taxon>
        <taxon>Linum</taxon>
    </lineage>
</organism>
<reference evidence="3 4" key="1">
    <citation type="submission" date="2024-04" db="EMBL/GenBank/DDBJ databases">
        <authorList>
            <person name="Fracassetti M."/>
        </authorList>
    </citation>
    <scope>NUCLEOTIDE SEQUENCE [LARGE SCALE GENOMIC DNA]</scope>
</reference>
<evidence type="ECO:0000256" key="1">
    <source>
        <dbReference type="SAM" id="SignalP"/>
    </source>
</evidence>
<dbReference type="PANTHER" id="PTHR45749">
    <property type="match status" value="1"/>
</dbReference>
<evidence type="ECO:0000259" key="2">
    <source>
        <dbReference type="Pfam" id="PF05699"/>
    </source>
</evidence>
<dbReference type="Pfam" id="PF05699">
    <property type="entry name" value="Dimer_Tnp_hAT"/>
    <property type="match status" value="1"/>
</dbReference>
<gene>
    <name evidence="3" type="ORF">LTRI10_LOCUS41821</name>
</gene>
<keyword evidence="1" id="KW-0732">Signal</keyword>
<evidence type="ECO:0000313" key="3">
    <source>
        <dbReference type="EMBL" id="CAL1401780.1"/>
    </source>
</evidence>
<dbReference type="EMBL" id="OZ034820">
    <property type="protein sequence ID" value="CAL1401780.1"/>
    <property type="molecule type" value="Genomic_DNA"/>
</dbReference>
<feature type="signal peptide" evidence="1">
    <location>
        <begin position="1"/>
        <end position="23"/>
    </location>
</feature>
<dbReference type="InterPro" id="IPR008906">
    <property type="entry name" value="HATC_C_dom"/>
</dbReference>
<dbReference type="PANTHER" id="PTHR45749:SF37">
    <property type="entry name" value="OS05G0311600 PROTEIN"/>
    <property type="match status" value="1"/>
</dbReference>
<dbReference type="AlphaFoldDB" id="A0AAV2FWM0"/>
<name>A0AAV2FWM0_9ROSI</name>
<dbReference type="InterPro" id="IPR012337">
    <property type="entry name" value="RNaseH-like_sf"/>
</dbReference>
<protein>
    <recommendedName>
        <fullName evidence="2">HAT C-terminal dimerisation domain-containing protein</fullName>
    </recommendedName>
</protein>
<sequence>MDARYRLICRLIRLVLTLPVSTATTERSFSAMKHVKTDLRNKMGNEFLDDCLTIFFEREYVIGMDEDSIIDEFAKLKDRRVQLTL</sequence>
<keyword evidence="4" id="KW-1185">Reference proteome</keyword>
<feature type="domain" description="HAT C-terminal dimerisation" evidence="2">
    <location>
        <begin position="3"/>
        <end position="54"/>
    </location>
</feature>
<feature type="chain" id="PRO_5043909489" description="HAT C-terminal dimerisation domain-containing protein" evidence="1">
    <location>
        <begin position="24"/>
        <end position="85"/>
    </location>
</feature>
<dbReference type="Proteomes" id="UP001497516">
    <property type="component" value="Chromosome 7"/>
</dbReference>
<accession>A0AAV2FWM0</accession>
<dbReference type="GO" id="GO:0046983">
    <property type="term" value="F:protein dimerization activity"/>
    <property type="evidence" value="ECO:0007669"/>
    <property type="project" value="InterPro"/>
</dbReference>
<evidence type="ECO:0000313" key="4">
    <source>
        <dbReference type="Proteomes" id="UP001497516"/>
    </source>
</evidence>
<dbReference type="SUPFAM" id="SSF53098">
    <property type="entry name" value="Ribonuclease H-like"/>
    <property type="match status" value="1"/>
</dbReference>